<dbReference type="SUPFAM" id="SSF48498">
    <property type="entry name" value="Tetracyclin repressor-like, C-terminal domain"/>
    <property type="match status" value="1"/>
</dbReference>
<dbReference type="PANTHER" id="PTHR30328:SF54">
    <property type="entry name" value="HTH-TYPE TRANSCRIPTIONAL REPRESSOR SCO4008"/>
    <property type="match status" value="1"/>
</dbReference>
<dbReference type="PROSITE" id="PS50977">
    <property type="entry name" value="HTH_TETR_2"/>
    <property type="match status" value="1"/>
</dbReference>
<evidence type="ECO:0000256" key="1">
    <source>
        <dbReference type="ARBA" id="ARBA00023125"/>
    </source>
</evidence>
<feature type="DNA-binding region" description="H-T-H motif" evidence="2">
    <location>
        <begin position="30"/>
        <end position="49"/>
    </location>
</feature>
<sequence length="192" mass="21495">MPRDTAAATKEALLSAARKEFAAYGIAGARVDRIAERAGVNKERIYGHFGNKEKLFDAVMSQVLDEVVEMVSQEVDDVGDYVARMYDYHRAHPDLQRLLLWEALHYGDQREFDEGRRAHYRRKIEGLARGLGAEPSVDVGRTLLTVCGMASWPTAVPQMARLILGPDAEDRDAMRAHLIEFARSAVARRTPA</sequence>
<dbReference type="PANTHER" id="PTHR30328">
    <property type="entry name" value="TRANSCRIPTIONAL REPRESSOR"/>
    <property type="match status" value="1"/>
</dbReference>
<protein>
    <submittedName>
        <fullName evidence="4">TetR family transcriptional regulator</fullName>
    </submittedName>
</protein>
<dbReference type="RefSeq" id="WP_252799920.1">
    <property type="nucleotide sequence ID" value="NZ_BAAABM010000007.1"/>
</dbReference>
<comment type="caution">
    <text evidence="4">The sequence shown here is derived from an EMBL/GenBank/DDBJ whole genome shotgun (WGS) entry which is preliminary data.</text>
</comment>
<evidence type="ECO:0000313" key="5">
    <source>
        <dbReference type="Proteomes" id="UP001501822"/>
    </source>
</evidence>
<dbReference type="EMBL" id="BAAABM010000007">
    <property type="protein sequence ID" value="GAA0324946.1"/>
    <property type="molecule type" value="Genomic_DNA"/>
</dbReference>
<dbReference type="SUPFAM" id="SSF46689">
    <property type="entry name" value="Homeodomain-like"/>
    <property type="match status" value="1"/>
</dbReference>
<dbReference type="Proteomes" id="UP001501822">
    <property type="component" value="Unassembled WGS sequence"/>
</dbReference>
<dbReference type="InterPro" id="IPR036271">
    <property type="entry name" value="Tet_transcr_reg_TetR-rel_C_sf"/>
</dbReference>
<gene>
    <name evidence="4" type="ORF">GCM10010151_13580</name>
</gene>
<dbReference type="InterPro" id="IPR050109">
    <property type="entry name" value="HTH-type_TetR-like_transc_reg"/>
</dbReference>
<dbReference type="InterPro" id="IPR001647">
    <property type="entry name" value="HTH_TetR"/>
</dbReference>
<feature type="domain" description="HTH tetR-type" evidence="3">
    <location>
        <begin position="7"/>
        <end position="67"/>
    </location>
</feature>
<dbReference type="InterPro" id="IPR041467">
    <property type="entry name" value="Sco4008_C"/>
</dbReference>
<dbReference type="Pfam" id="PF00440">
    <property type="entry name" value="TetR_N"/>
    <property type="match status" value="1"/>
</dbReference>
<dbReference type="PRINTS" id="PR00455">
    <property type="entry name" value="HTHTETR"/>
</dbReference>
<evidence type="ECO:0000259" key="3">
    <source>
        <dbReference type="PROSITE" id="PS50977"/>
    </source>
</evidence>
<keyword evidence="1 2" id="KW-0238">DNA-binding</keyword>
<evidence type="ECO:0000256" key="2">
    <source>
        <dbReference type="PROSITE-ProRule" id="PRU00335"/>
    </source>
</evidence>
<evidence type="ECO:0000313" key="4">
    <source>
        <dbReference type="EMBL" id="GAA0324946.1"/>
    </source>
</evidence>
<keyword evidence="5" id="KW-1185">Reference proteome</keyword>
<name>A0ABN0W4U6_9ACTN</name>
<dbReference type="Gene3D" id="1.10.357.10">
    <property type="entry name" value="Tetracycline Repressor, domain 2"/>
    <property type="match status" value="1"/>
</dbReference>
<reference evidence="4 5" key="1">
    <citation type="journal article" date="2019" name="Int. J. Syst. Evol. Microbiol.">
        <title>The Global Catalogue of Microorganisms (GCM) 10K type strain sequencing project: providing services to taxonomists for standard genome sequencing and annotation.</title>
        <authorList>
            <consortium name="The Broad Institute Genomics Platform"/>
            <consortium name="The Broad Institute Genome Sequencing Center for Infectious Disease"/>
            <person name="Wu L."/>
            <person name="Ma J."/>
        </authorList>
    </citation>
    <scope>NUCLEOTIDE SEQUENCE [LARGE SCALE GENOMIC DNA]</scope>
    <source>
        <strain evidence="4 5">JCM 3146</strain>
    </source>
</reference>
<accession>A0ABN0W4U6</accession>
<dbReference type="InterPro" id="IPR009057">
    <property type="entry name" value="Homeodomain-like_sf"/>
</dbReference>
<proteinExistence type="predicted"/>
<dbReference type="Pfam" id="PF17926">
    <property type="entry name" value="TetR_C_21"/>
    <property type="match status" value="1"/>
</dbReference>
<organism evidence="4 5">
    <name type="scientific">Actinoallomurus spadix</name>
    <dbReference type="NCBI Taxonomy" id="79912"/>
    <lineage>
        <taxon>Bacteria</taxon>
        <taxon>Bacillati</taxon>
        <taxon>Actinomycetota</taxon>
        <taxon>Actinomycetes</taxon>
        <taxon>Streptosporangiales</taxon>
        <taxon>Thermomonosporaceae</taxon>
        <taxon>Actinoallomurus</taxon>
    </lineage>
</organism>